<evidence type="ECO:0000313" key="3">
    <source>
        <dbReference type="Proteomes" id="UP001530315"/>
    </source>
</evidence>
<organism evidence="2 3">
    <name type="scientific">Stephanodiscus triporus</name>
    <dbReference type="NCBI Taxonomy" id="2934178"/>
    <lineage>
        <taxon>Eukaryota</taxon>
        <taxon>Sar</taxon>
        <taxon>Stramenopiles</taxon>
        <taxon>Ochrophyta</taxon>
        <taxon>Bacillariophyta</taxon>
        <taxon>Coscinodiscophyceae</taxon>
        <taxon>Thalassiosirophycidae</taxon>
        <taxon>Stephanodiscales</taxon>
        <taxon>Stephanodiscaceae</taxon>
        <taxon>Stephanodiscus</taxon>
    </lineage>
</organism>
<name>A0ABD3N738_9STRA</name>
<comment type="caution">
    <text evidence="2">The sequence shown here is derived from an EMBL/GenBank/DDBJ whole genome shotgun (WGS) entry which is preliminary data.</text>
</comment>
<feature type="compositionally biased region" description="Low complexity" evidence="1">
    <location>
        <begin position="87"/>
        <end position="103"/>
    </location>
</feature>
<dbReference type="Proteomes" id="UP001530315">
    <property type="component" value="Unassembled WGS sequence"/>
</dbReference>
<feature type="region of interest" description="Disordered" evidence="1">
    <location>
        <begin position="78"/>
        <end position="103"/>
    </location>
</feature>
<proteinExistence type="predicted"/>
<evidence type="ECO:0000256" key="1">
    <source>
        <dbReference type="SAM" id="MobiDB-lite"/>
    </source>
</evidence>
<protein>
    <submittedName>
        <fullName evidence="2">Uncharacterized protein</fullName>
    </submittedName>
</protein>
<dbReference type="EMBL" id="JALLAZ020001592">
    <property type="protein sequence ID" value="KAL3771920.1"/>
    <property type="molecule type" value="Genomic_DNA"/>
</dbReference>
<dbReference type="AlphaFoldDB" id="A0ABD3N738"/>
<evidence type="ECO:0000313" key="2">
    <source>
        <dbReference type="EMBL" id="KAL3771920.1"/>
    </source>
</evidence>
<accession>A0ABD3N738</accession>
<gene>
    <name evidence="2" type="ORF">ACHAW5_008033</name>
</gene>
<keyword evidence="3" id="KW-1185">Reference proteome</keyword>
<sequence length="320" mass="35003">MVVPDFEALSKMYNIAGGFTPEQRILEQRNGGCLKFYTDLEGPWVVQTHKQTTEETNERVQIYRPQRKVMVTTADTAGDARVRRRGSPPASASSSSIIPSLSESSISDCDEVVRIKDDARVPLPSLSSSSSSSISLRGIVTSTAFTKRLSRQSSLPWGHRPSPYVGASCALFLLPVPLLLRACCPASACLLSCVAVTSYLSDHVYTGVESWAHAIDRVVAPLAFVTCVRSTCVTCGPGWAVLSLLALKCHLMANWHAKRDMYEQFVVWHCLWHAVGVGLMLVCFTVNGAVGECWKGSEADKVCVNGIFMDIILEDCIPNW</sequence>
<reference evidence="2 3" key="1">
    <citation type="submission" date="2024-10" db="EMBL/GenBank/DDBJ databases">
        <title>Updated reference genomes for cyclostephanoid diatoms.</title>
        <authorList>
            <person name="Roberts W.R."/>
            <person name="Alverson A.J."/>
        </authorList>
    </citation>
    <scope>NUCLEOTIDE SEQUENCE [LARGE SCALE GENOMIC DNA]</scope>
    <source>
        <strain evidence="2 3">AJA276-08</strain>
    </source>
</reference>